<keyword evidence="3" id="KW-0012">Acyltransferase</keyword>
<name>A0A8K0KMW4_LADFU</name>
<reference evidence="6" key="1">
    <citation type="submission" date="2013-04" db="EMBL/GenBank/DDBJ databases">
        <authorList>
            <person name="Qu J."/>
            <person name="Murali S.C."/>
            <person name="Bandaranaike D."/>
            <person name="Bellair M."/>
            <person name="Blankenburg K."/>
            <person name="Chao H."/>
            <person name="Dinh H."/>
            <person name="Doddapaneni H."/>
            <person name="Downs B."/>
            <person name="Dugan-Rocha S."/>
            <person name="Elkadiri S."/>
            <person name="Gnanaolivu R.D."/>
            <person name="Hernandez B."/>
            <person name="Javaid M."/>
            <person name="Jayaseelan J.C."/>
            <person name="Lee S."/>
            <person name="Li M."/>
            <person name="Ming W."/>
            <person name="Munidasa M."/>
            <person name="Muniz J."/>
            <person name="Nguyen L."/>
            <person name="Ongeri F."/>
            <person name="Osuji N."/>
            <person name="Pu L.-L."/>
            <person name="Puazo M."/>
            <person name="Qu C."/>
            <person name="Quiroz J."/>
            <person name="Raj R."/>
            <person name="Weissenberger G."/>
            <person name="Xin Y."/>
            <person name="Zou X."/>
            <person name="Han Y."/>
            <person name="Richards S."/>
            <person name="Worley K."/>
            <person name="Muzny D."/>
            <person name="Gibbs R."/>
        </authorList>
    </citation>
    <scope>NUCLEOTIDE SEQUENCE</scope>
    <source>
        <strain evidence="6">Sampled in the wild</strain>
    </source>
</reference>
<dbReference type="SUPFAM" id="SSF69593">
    <property type="entry name" value="Glycerol-3-phosphate (1)-acyltransferase"/>
    <property type="match status" value="1"/>
</dbReference>
<organism evidence="6 7">
    <name type="scientific">Ladona fulva</name>
    <name type="common">Scarce chaser dragonfly</name>
    <name type="synonym">Libellula fulva</name>
    <dbReference type="NCBI Taxonomy" id="123851"/>
    <lineage>
        <taxon>Eukaryota</taxon>
        <taxon>Metazoa</taxon>
        <taxon>Ecdysozoa</taxon>
        <taxon>Arthropoda</taxon>
        <taxon>Hexapoda</taxon>
        <taxon>Insecta</taxon>
        <taxon>Pterygota</taxon>
        <taxon>Palaeoptera</taxon>
        <taxon>Odonata</taxon>
        <taxon>Epiprocta</taxon>
        <taxon>Anisoptera</taxon>
        <taxon>Libelluloidea</taxon>
        <taxon>Libellulidae</taxon>
        <taxon>Ladona</taxon>
    </lineage>
</organism>
<comment type="caution">
    <text evidence="6">The sequence shown here is derived from an EMBL/GenBank/DDBJ whole genome shotgun (WGS) entry which is preliminary data.</text>
</comment>
<gene>
    <name evidence="6" type="ORF">J437_LFUL016045</name>
</gene>
<evidence type="ECO:0000313" key="7">
    <source>
        <dbReference type="Proteomes" id="UP000792457"/>
    </source>
</evidence>
<evidence type="ECO:0000256" key="4">
    <source>
        <dbReference type="SAM" id="Phobius"/>
    </source>
</evidence>
<comment type="similarity">
    <text evidence="1">Belongs to the 1-acyl-sn-glycerol-3-phosphate acyltransferase family.</text>
</comment>
<dbReference type="Pfam" id="PF01553">
    <property type="entry name" value="Acyltransferase"/>
    <property type="match status" value="1"/>
</dbReference>
<keyword evidence="4" id="KW-0472">Membrane</keyword>
<reference evidence="6" key="2">
    <citation type="submission" date="2017-10" db="EMBL/GenBank/DDBJ databases">
        <title>Ladona fulva Genome sequencing and assembly.</title>
        <authorList>
            <person name="Murali S."/>
            <person name="Richards S."/>
            <person name="Bandaranaike D."/>
            <person name="Bellair M."/>
            <person name="Blankenburg K."/>
            <person name="Chao H."/>
            <person name="Dinh H."/>
            <person name="Doddapaneni H."/>
            <person name="Dugan-Rocha S."/>
            <person name="Elkadiri S."/>
            <person name="Gnanaolivu R."/>
            <person name="Hernandez B."/>
            <person name="Skinner E."/>
            <person name="Javaid M."/>
            <person name="Lee S."/>
            <person name="Li M."/>
            <person name="Ming W."/>
            <person name="Munidasa M."/>
            <person name="Muniz J."/>
            <person name="Nguyen L."/>
            <person name="Hughes D."/>
            <person name="Osuji N."/>
            <person name="Pu L.-L."/>
            <person name="Puazo M."/>
            <person name="Qu C."/>
            <person name="Quiroz J."/>
            <person name="Raj R."/>
            <person name="Weissenberger G."/>
            <person name="Xin Y."/>
            <person name="Zou X."/>
            <person name="Han Y."/>
            <person name="Worley K."/>
            <person name="Muzny D."/>
            <person name="Gibbs R."/>
        </authorList>
    </citation>
    <scope>NUCLEOTIDE SEQUENCE</scope>
    <source>
        <strain evidence="6">Sampled in the wild</strain>
    </source>
</reference>
<accession>A0A8K0KMW4</accession>
<dbReference type="PANTHER" id="PTHR10983:SF24">
    <property type="entry name" value="1-ACYLGLYCEROL-3-PHOSPHATE O-ACYLTRANSFERASE 3, ISOFORM E-RELATED"/>
    <property type="match status" value="1"/>
</dbReference>
<dbReference type="AlphaFoldDB" id="A0A8K0KMW4"/>
<evidence type="ECO:0000259" key="5">
    <source>
        <dbReference type="SMART" id="SM00563"/>
    </source>
</evidence>
<feature type="transmembrane region" description="Helical" evidence="4">
    <location>
        <begin position="289"/>
        <end position="309"/>
    </location>
</feature>
<evidence type="ECO:0000256" key="1">
    <source>
        <dbReference type="ARBA" id="ARBA00008655"/>
    </source>
</evidence>
<protein>
    <recommendedName>
        <fullName evidence="5">Phospholipid/glycerol acyltransferase domain-containing protein</fullName>
    </recommendedName>
</protein>
<evidence type="ECO:0000256" key="3">
    <source>
        <dbReference type="ARBA" id="ARBA00023315"/>
    </source>
</evidence>
<dbReference type="GO" id="GO:0003841">
    <property type="term" value="F:1-acylglycerol-3-phosphate O-acyltransferase activity"/>
    <property type="evidence" value="ECO:0007669"/>
    <property type="project" value="TreeGrafter"/>
</dbReference>
<keyword evidence="4" id="KW-1133">Transmembrane helix</keyword>
<keyword evidence="4" id="KW-0812">Transmembrane</keyword>
<dbReference type="PANTHER" id="PTHR10983">
    <property type="entry name" value="1-ACYLGLYCEROL-3-PHOSPHATE ACYLTRANSFERASE-RELATED"/>
    <property type="match status" value="1"/>
</dbReference>
<dbReference type="CDD" id="cd07990">
    <property type="entry name" value="LPLAT_LCLAT1-like"/>
    <property type="match status" value="1"/>
</dbReference>
<keyword evidence="7" id="KW-1185">Reference proteome</keyword>
<dbReference type="InterPro" id="IPR002123">
    <property type="entry name" value="Plipid/glycerol_acylTrfase"/>
</dbReference>
<feature type="domain" description="Phospholipid/glycerol acyltransferase" evidence="5">
    <location>
        <begin position="34"/>
        <end position="156"/>
    </location>
</feature>
<dbReference type="OrthoDB" id="189226at2759"/>
<keyword evidence="2" id="KW-0808">Transferase</keyword>
<proteinExistence type="inferred from homology"/>
<dbReference type="Pfam" id="PF16076">
    <property type="entry name" value="Acyltransf_C"/>
    <property type="match status" value="1"/>
</dbReference>
<dbReference type="EMBL" id="KZ309135">
    <property type="protein sequence ID" value="KAG8237209.1"/>
    <property type="molecule type" value="Genomic_DNA"/>
</dbReference>
<dbReference type="Proteomes" id="UP000792457">
    <property type="component" value="Unassembled WGS sequence"/>
</dbReference>
<dbReference type="InterPro" id="IPR032098">
    <property type="entry name" value="Acyltransf_C"/>
</dbReference>
<dbReference type="SMART" id="SM00563">
    <property type="entry name" value="PlsC"/>
    <property type="match status" value="1"/>
</dbReference>
<evidence type="ECO:0000313" key="6">
    <source>
        <dbReference type="EMBL" id="KAG8237209.1"/>
    </source>
</evidence>
<evidence type="ECO:0000256" key="2">
    <source>
        <dbReference type="ARBA" id="ARBA00022679"/>
    </source>
</evidence>
<sequence length="333" mass="38743">MIELVFLCEWWSGSDIQLYINKEDFDKFYGKEHGYLVMNHTYEIDWMIGWMFCDRIRVLGNCKSYAKKVIQYVPTVGWAWKFAESIFLERDWDKDKETIGRQIKELVEYPDPIWLLLYAEGTRFTPEKHKASLKFAQEKGLPELKHHLTPRTKGFVCSVPYLKGKFGALYDVQLAFHKTDPIKPTLNNLLMGKKVMAHMYVNRIPMEEIPEDEEACAQFLTNLYVKKDRMQDSFFHTGDFFEESGVQRTEVFQLRRRMFSLLNTAGWGIAVLCPMTYILLGLLTSGSTIKFALGVGIIAIFFFLLYKLIGMTKISKASSYGMQEKKSPTKKTD</sequence>
<dbReference type="GO" id="GO:0012505">
    <property type="term" value="C:endomembrane system"/>
    <property type="evidence" value="ECO:0007669"/>
    <property type="project" value="TreeGrafter"/>
</dbReference>
<feature type="transmembrane region" description="Helical" evidence="4">
    <location>
        <begin position="261"/>
        <end position="283"/>
    </location>
</feature>